<proteinExistence type="predicted"/>
<evidence type="ECO:0000313" key="2">
    <source>
        <dbReference type="Proteomes" id="UP000576082"/>
    </source>
</evidence>
<protein>
    <submittedName>
        <fullName evidence="1">Uncharacterized protein</fullName>
    </submittedName>
</protein>
<dbReference type="RefSeq" id="WP_169659073.1">
    <property type="nucleotide sequence ID" value="NZ_JABANE010000076.1"/>
</dbReference>
<dbReference type="AlphaFoldDB" id="A0A7X9XBQ0"/>
<sequence>MKSDKNGLEFPVNVSYSCIEKEGDRGDHKFRNQVNISDSSVFNKNDITNFMLNNGKERSFSEAPQKATIMLSYSESFSTDKMIKDIKIIQEAYFDCWSFLAKKSNVDELNNEELKRSYKILPIKIYIDTKDSKRYYSGRRDISFMCSPDF</sequence>
<gene>
    <name evidence="1" type="ORF">HHU12_22915</name>
</gene>
<name>A0A7X9XBQ0_9BACT</name>
<evidence type="ECO:0000313" key="1">
    <source>
        <dbReference type="EMBL" id="NME70844.1"/>
    </source>
</evidence>
<dbReference type="EMBL" id="JABANE010000076">
    <property type="protein sequence ID" value="NME70844.1"/>
    <property type="molecule type" value="Genomic_DNA"/>
</dbReference>
<dbReference type="Proteomes" id="UP000576082">
    <property type="component" value="Unassembled WGS sequence"/>
</dbReference>
<comment type="caution">
    <text evidence="1">The sequence shown here is derived from an EMBL/GenBank/DDBJ whole genome shotgun (WGS) entry which is preliminary data.</text>
</comment>
<keyword evidence="2" id="KW-1185">Reference proteome</keyword>
<accession>A0A7X9XBQ0</accession>
<organism evidence="1 2">
    <name type="scientific">Flammeovirga aprica JL-4</name>
    <dbReference type="NCBI Taxonomy" id="694437"/>
    <lineage>
        <taxon>Bacteria</taxon>
        <taxon>Pseudomonadati</taxon>
        <taxon>Bacteroidota</taxon>
        <taxon>Cytophagia</taxon>
        <taxon>Cytophagales</taxon>
        <taxon>Flammeovirgaceae</taxon>
        <taxon>Flammeovirga</taxon>
    </lineage>
</organism>
<reference evidence="1 2" key="1">
    <citation type="submission" date="2020-04" db="EMBL/GenBank/DDBJ databases">
        <title>Flammeovirga sp. SR4, a novel species isolated from seawater.</title>
        <authorList>
            <person name="Wang X."/>
        </authorList>
    </citation>
    <scope>NUCLEOTIDE SEQUENCE [LARGE SCALE GENOMIC DNA]</scope>
    <source>
        <strain evidence="1 2">ATCC 23126</strain>
    </source>
</reference>